<organism evidence="2 3">
    <name type="scientific">Vanrija albida</name>
    <dbReference type="NCBI Taxonomy" id="181172"/>
    <lineage>
        <taxon>Eukaryota</taxon>
        <taxon>Fungi</taxon>
        <taxon>Dikarya</taxon>
        <taxon>Basidiomycota</taxon>
        <taxon>Agaricomycotina</taxon>
        <taxon>Tremellomycetes</taxon>
        <taxon>Trichosporonales</taxon>
        <taxon>Trichosporonaceae</taxon>
        <taxon>Vanrija</taxon>
    </lineage>
</organism>
<keyword evidence="3" id="KW-1185">Reference proteome</keyword>
<gene>
    <name evidence="2" type="ORF">Q8F55_002484</name>
</gene>
<dbReference type="RefSeq" id="XP_069211467.1">
    <property type="nucleotide sequence ID" value="XM_069351081.1"/>
</dbReference>
<name>A0ABR3QA14_9TREE</name>
<evidence type="ECO:0000313" key="3">
    <source>
        <dbReference type="Proteomes" id="UP001565368"/>
    </source>
</evidence>
<feature type="region of interest" description="Disordered" evidence="1">
    <location>
        <begin position="158"/>
        <end position="177"/>
    </location>
</feature>
<accession>A0ABR3QA14</accession>
<dbReference type="EMBL" id="JBBXJM010000002">
    <property type="protein sequence ID" value="KAL1411523.1"/>
    <property type="molecule type" value="Genomic_DNA"/>
</dbReference>
<reference evidence="2 3" key="1">
    <citation type="submission" date="2023-08" db="EMBL/GenBank/DDBJ databases">
        <title>Annotated Genome Sequence of Vanrija albida AlHP1.</title>
        <authorList>
            <person name="Herzog R."/>
        </authorList>
    </citation>
    <scope>NUCLEOTIDE SEQUENCE [LARGE SCALE GENOMIC DNA]</scope>
    <source>
        <strain evidence="2 3">AlHP1</strain>
    </source>
</reference>
<comment type="caution">
    <text evidence="2">The sequence shown here is derived from an EMBL/GenBank/DDBJ whole genome shotgun (WGS) entry which is preliminary data.</text>
</comment>
<protein>
    <recommendedName>
        <fullName evidence="4">CxC1-like cysteine cluster associated with KDZ transposases domain-containing protein</fullName>
    </recommendedName>
</protein>
<evidence type="ECO:0000313" key="2">
    <source>
        <dbReference type="EMBL" id="KAL1411523.1"/>
    </source>
</evidence>
<dbReference type="Proteomes" id="UP001565368">
    <property type="component" value="Unassembled WGS sequence"/>
</dbReference>
<dbReference type="GeneID" id="95983527"/>
<evidence type="ECO:0000256" key="1">
    <source>
        <dbReference type="SAM" id="MobiDB-lite"/>
    </source>
</evidence>
<sequence>MNPIGPIDIFIPATDPMASFDEDARRLQQDLDPLSTIAMTHPNIWSRAHAADLHFVTLVYLVFRLYPLPVARIIVQSMQAVLRQYQLYAELTGTIDIALFNVCHFTYCPVDTAECPCHLQPPHKPHAPDFIRIQTTYLRFVKPAKSPSDFNSYIGLKRKREPEDEDEGGMAVAVASQ</sequence>
<proteinExistence type="predicted"/>
<evidence type="ECO:0008006" key="4">
    <source>
        <dbReference type="Google" id="ProtNLM"/>
    </source>
</evidence>